<proteinExistence type="predicted"/>
<reference evidence="1 2" key="1">
    <citation type="journal article" date="2018" name="Front. Plant Sci.">
        <title>Red Clover (Trifolium pratense) and Zigzag Clover (T. medium) - A Picture of Genomic Similarities and Differences.</title>
        <authorList>
            <person name="Dluhosova J."/>
            <person name="Istvanek J."/>
            <person name="Nedelnik J."/>
            <person name="Repkova J."/>
        </authorList>
    </citation>
    <scope>NUCLEOTIDE SEQUENCE [LARGE SCALE GENOMIC DNA]</scope>
    <source>
        <strain evidence="2">cv. 10/8</strain>
        <tissue evidence="1">Leaf</tissue>
    </source>
</reference>
<dbReference type="Proteomes" id="UP000265520">
    <property type="component" value="Unassembled WGS sequence"/>
</dbReference>
<dbReference type="EMBL" id="LXQA010752964">
    <property type="protein sequence ID" value="MCI69280.1"/>
    <property type="molecule type" value="Genomic_DNA"/>
</dbReference>
<organism evidence="1 2">
    <name type="scientific">Trifolium medium</name>
    <dbReference type="NCBI Taxonomy" id="97028"/>
    <lineage>
        <taxon>Eukaryota</taxon>
        <taxon>Viridiplantae</taxon>
        <taxon>Streptophyta</taxon>
        <taxon>Embryophyta</taxon>
        <taxon>Tracheophyta</taxon>
        <taxon>Spermatophyta</taxon>
        <taxon>Magnoliopsida</taxon>
        <taxon>eudicotyledons</taxon>
        <taxon>Gunneridae</taxon>
        <taxon>Pentapetalae</taxon>
        <taxon>rosids</taxon>
        <taxon>fabids</taxon>
        <taxon>Fabales</taxon>
        <taxon>Fabaceae</taxon>
        <taxon>Papilionoideae</taxon>
        <taxon>50 kb inversion clade</taxon>
        <taxon>NPAAA clade</taxon>
        <taxon>Hologalegina</taxon>
        <taxon>IRL clade</taxon>
        <taxon>Trifolieae</taxon>
        <taxon>Trifolium</taxon>
    </lineage>
</organism>
<accession>A0A392UA21</accession>
<dbReference type="AlphaFoldDB" id="A0A392UA21"/>
<protein>
    <submittedName>
        <fullName evidence="1">Uncharacterized protein</fullName>
    </submittedName>
</protein>
<name>A0A392UA21_9FABA</name>
<feature type="non-terminal residue" evidence="1">
    <location>
        <position position="1"/>
    </location>
</feature>
<evidence type="ECO:0000313" key="1">
    <source>
        <dbReference type="EMBL" id="MCI69280.1"/>
    </source>
</evidence>
<comment type="caution">
    <text evidence="1">The sequence shown here is derived from an EMBL/GenBank/DDBJ whole genome shotgun (WGS) entry which is preliminary data.</text>
</comment>
<evidence type="ECO:0000313" key="2">
    <source>
        <dbReference type="Proteomes" id="UP000265520"/>
    </source>
</evidence>
<sequence>KNQNLWMLLVVAPNAQPVEHEAQLGARKLVVAHNAPVPAPHPPVAV</sequence>
<keyword evidence="2" id="KW-1185">Reference proteome</keyword>